<name>A0A133VL35_9EURY</name>
<accession>A0A133VL35</accession>
<dbReference type="AlphaFoldDB" id="A0A133VL35"/>
<evidence type="ECO:0000313" key="1">
    <source>
        <dbReference type="EMBL" id="KXB07154.1"/>
    </source>
</evidence>
<proteinExistence type="predicted"/>
<comment type="caution">
    <text evidence="1">The sequence shown here is derived from an EMBL/GenBank/DDBJ whole genome shotgun (WGS) entry which is preliminary data.</text>
</comment>
<sequence>MTKVTDVYGEGYKNLLSASHLKENPNLCTTYTIQSVEVREIGKLEPQKKVVIDIGIGDYELALNKTNARELEKAFGEVVENWQGKQIELKLGKSTYKGNPVDSVFVEPKQ</sequence>
<gene>
    <name evidence="1" type="ORF">AKJ54_00690</name>
</gene>
<dbReference type="Proteomes" id="UP000070504">
    <property type="component" value="Unassembled WGS sequence"/>
</dbReference>
<organism evidence="1 2">
    <name type="scientific">candidate division MSBL1 archaeon SCGC-AAA382K21</name>
    <dbReference type="NCBI Taxonomy" id="1698283"/>
    <lineage>
        <taxon>Archaea</taxon>
        <taxon>Methanobacteriati</taxon>
        <taxon>Methanobacteriota</taxon>
        <taxon>candidate division MSBL1</taxon>
    </lineage>
</organism>
<protein>
    <submittedName>
        <fullName evidence="1">Uncharacterized protein</fullName>
    </submittedName>
</protein>
<reference evidence="1 2" key="1">
    <citation type="journal article" date="2016" name="Sci. Rep.">
        <title>Metabolic traits of an uncultured archaeal lineage -MSBL1- from brine pools of the Red Sea.</title>
        <authorList>
            <person name="Mwirichia R."/>
            <person name="Alam I."/>
            <person name="Rashid M."/>
            <person name="Vinu M."/>
            <person name="Ba-Alawi W."/>
            <person name="Anthony Kamau A."/>
            <person name="Kamanda Ngugi D."/>
            <person name="Goker M."/>
            <person name="Klenk H.P."/>
            <person name="Bajic V."/>
            <person name="Stingl U."/>
        </authorList>
    </citation>
    <scope>NUCLEOTIDE SEQUENCE [LARGE SCALE GENOMIC DNA]</scope>
    <source>
        <strain evidence="1">SCGC-AAA382K21</strain>
    </source>
</reference>
<dbReference type="EMBL" id="LHYH01000010">
    <property type="protein sequence ID" value="KXB07154.1"/>
    <property type="molecule type" value="Genomic_DNA"/>
</dbReference>
<evidence type="ECO:0000313" key="2">
    <source>
        <dbReference type="Proteomes" id="UP000070504"/>
    </source>
</evidence>
<keyword evidence="2" id="KW-1185">Reference proteome</keyword>